<reference evidence="10 11" key="1">
    <citation type="submission" date="2018-06" db="EMBL/GenBank/DDBJ databases">
        <title>Sphaerisporangium craniellae sp. nov., isolated from a marine sponge in the South China Sea.</title>
        <authorList>
            <person name="Li L."/>
        </authorList>
    </citation>
    <scope>NUCLEOTIDE SEQUENCE [LARGE SCALE GENOMIC DNA]</scope>
    <source>
        <strain evidence="10 11">CCTCC AA 208026</strain>
    </source>
</reference>
<evidence type="ECO:0000256" key="3">
    <source>
        <dbReference type="ARBA" id="ARBA00022801"/>
    </source>
</evidence>
<evidence type="ECO:0000256" key="4">
    <source>
        <dbReference type="ARBA" id="ARBA00022825"/>
    </source>
</evidence>
<sequence length="1075" mass="110474">MKRKVATIALAAVTALGVTAVPSAAGTATAQPGAKQPGTKQGGAKSVSGSVSGTVTLITGDKVTVSGAPGDPNAYQVRPGAGRRASFSVQKFAGHVYVIPSDAASLVGRGLVDRRLFDVTQLLEWRYDDAHRADIPIMTQGGTAPKAARAGRTLDDVGLAAARVPKAQAAAVWKDLRPGAEAARSLTAGVTKLWLDGKLSYSLDKSVPQIGAPEAWKKGLTGKGVTVAVLDSGYDPNHPDLKGVVTQSANFSDEPDTSDNVGHGTHVASIVAGSGAASGGRYKGVAPEAKIALGKVGGAFGIAESALIAGMEWAATEVKAPVVNVSIGGPDGQDIDPVEQAVNTLSERTGTLFVIAAGNSGPRSIGSPGSADAALTVGAVDVGDRLAGFSSQGPRVGDRAVKPDITAPGVEITAAAAEGTASGPYVAHSGTSMATPHVVGAAAILAQQHPDWKGARLKAALMASAEPGADLTPYQQGTGRVDVAKAVTQTVVADTPNVWAVVRWPGGGPAVTKQITYANTSAAPVDLALTEDGPFALSAGHLTVPAGGSASVTLTLASGLAPGTYPGVVTATADGVSVRSLAGAFVEPESYDVTVKATGRDGAPLDDVFAMFYDLKTGEFNDLRFSGGVAKTRLQRGDWKLIADLLEENAYTFTHRTVTVGTHDETVELDARKAGLVKFSLDDPAATSTGLVQINSRMADGDATFESIFLGAEPQGWGAYLLPSREPDMDYAARSVWEKGSPVTSRYDLVDYRKGGLPADPGGRFRKAELAKITATLRAQDVAAPAEFDRVASLPGQSFLIIGASPSAVAVPSTLTNYATPGAGLTWNAAFAHDAGTYLLADAQGRTVRRGNTSETWNAAATGPSAPPVLRFEDELVYILDGLFTDSRAGRLGWDGNVTGTASLSKDGTVLQSTELDDCDFGGWCGLQATVPAEAATYTVNVSARRTAPYSTLATGVDATWTFKSAHTADVAEVPVPAVKFNLLGVDAYNRARPGSITAMGMTTEGGELTALKVEASFDDGRTWRTLRVDRVGGGWAALVANPGSPGFVSLRATGTGADGSQLKETITRAYAVRR</sequence>
<feature type="chain" id="PRO_5039144833" description="Peptidase S8/S53 domain-containing protein" evidence="8">
    <location>
        <begin position="25"/>
        <end position="1075"/>
    </location>
</feature>
<dbReference type="AlphaFoldDB" id="A0A367FHP1"/>
<dbReference type="Proteomes" id="UP000253094">
    <property type="component" value="Unassembled WGS sequence"/>
</dbReference>
<accession>A0A367FHP1</accession>
<dbReference type="GO" id="GO:0004252">
    <property type="term" value="F:serine-type endopeptidase activity"/>
    <property type="evidence" value="ECO:0007669"/>
    <property type="project" value="UniProtKB-UniRule"/>
</dbReference>
<feature type="domain" description="Peptidase S8/S53" evidence="9">
    <location>
        <begin position="222"/>
        <end position="471"/>
    </location>
</feature>
<evidence type="ECO:0000256" key="2">
    <source>
        <dbReference type="ARBA" id="ARBA00022670"/>
    </source>
</evidence>
<dbReference type="PROSITE" id="PS51892">
    <property type="entry name" value="SUBTILASE"/>
    <property type="match status" value="1"/>
</dbReference>
<dbReference type="SUPFAM" id="SSF52743">
    <property type="entry name" value="Subtilisin-like"/>
    <property type="match status" value="1"/>
</dbReference>
<evidence type="ECO:0000256" key="8">
    <source>
        <dbReference type="SAM" id="SignalP"/>
    </source>
</evidence>
<dbReference type="InterPro" id="IPR050131">
    <property type="entry name" value="Peptidase_S8_subtilisin-like"/>
</dbReference>
<dbReference type="InterPro" id="IPR000209">
    <property type="entry name" value="Peptidase_S8/S53_dom"/>
</dbReference>
<feature type="active site" description="Charge relay system" evidence="5 6">
    <location>
        <position position="263"/>
    </location>
</feature>
<feature type="region of interest" description="Disordered" evidence="7">
    <location>
        <begin position="28"/>
        <end position="49"/>
    </location>
</feature>
<dbReference type="InterPro" id="IPR036852">
    <property type="entry name" value="Peptidase_S8/S53_dom_sf"/>
</dbReference>
<evidence type="ECO:0000256" key="5">
    <source>
        <dbReference type="PIRSR" id="PIRSR615500-1"/>
    </source>
</evidence>
<dbReference type="PROSITE" id="PS00137">
    <property type="entry name" value="SUBTILASE_HIS"/>
    <property type="match status" value="1"/>
</dbReference>
<comment type="caution">
    <text evidence="10">The sequence shown here is derived from an EMBL/GenBank/DDBJ whole genome shotgun (WGS) entry which is preliminary data.</text>
</comment>
<dbReference type="PROSITE" id="PS00138">
    <property type="entry name" value="SUBTILASE_SER"/>
    <property type="match status" value="1"/>
</dbReference>
<protein>
    <recommendedName>
        <fullName evidence="9">Peptidase S8/S53 domain-containing protein</fullName>
    </recommendedName>
</protein>
<comment type="similarity">
    <text evidence="1 6">Belongs to the peptidase S8 family.</text>
</comment>
<evidence type="ECO:0000259" key="9">
    <source>
        <dbReference type="Pfam" id="PF00082"/>
    </source>
</evidence>
<dbReference type="OrthoDB" id="614750at2"/>
<dbReference type="Gene3D" id="3.40.50.200">
    <property type="entry name" value="Peptidase S8/S53 domain"/>
    <property type="match status" value="1"/>
</dbReference>
<evidence type="ECO:0000256" key="1">
    <source>
        <dbReference type="ARBA" id="ARBA00011073"/>
    </source>
</evidence>
<evidence type="ECO:0000256" key="6">
    <source>
        <dbReference type="PROSITE-ProRule" id="PRU01240"/>
    </source>
</evidence>
<keyword evidence="4 6" id="KW-0720">Serine protease</keyword>
<dbReference type="InterPro" id="IPR022398">
    <property type="entry name" value="Peptidase_S8_His-AS"/>
</dbReference>
<evidence type="ECO:0000256" key="7">
    <source>
        <dbReference type="SAM" id="MobiDB-lite"/>
    </source>
</evidence>
<keyword evidence="2 6" id="KW-0645">Protease</keyword>
<dbReference type="InterPro" id="IPR015500">
    <property type="entry name" value="Peptidase_S8_subtilisin-rel"/>
</dbReference>
<keyword evidence="11" id="KW-1185">Reference proteome</keyword>
<dbReference type="RefSeq" id="WP_114030388.1">
    <property type="nucleotide sequence ID" value="NZ_QOIL01000011.1"/>
</dbReference>
<dbReference type="PRINTS" id="PR00723">
    <property type="entry name" value="SUBTILISIN"/>
</dbReference>
<feature type="signal peptide" evidence="8">
    <location>
        <begin position="1"/>
        <end position="24"/>
    </location>
</feature>
<keyword evidence="3 6" id="KW-0378">Hydrolase</keyword>
<dbReference type="EMBL" id="QOIL01000011">
    <property type="protein sequence ID" value="RCG29352.1"/>
    <property type="molecule type" value="Genomic_DNA"/>
</dbReference>
<dbReference type="PANTHER" id="PTHR43806:SF11">
    <property type="entry name" value="CEREVISIN-RELATED"/>
    <property type="match status" value="1"/>
</dbReference>
<organism evidence="10 11">
    <name type="scientific">Sphaerisporangium album</name>
    <dbReference type="NCBI Taxonomy" id="509200"/>
    <lineage>
        <taxon>Bacteria</taxon>
        <taxon>Bacillati</taxon>
        <taxon>Actinomycetota</taxon>
        <taxon>Actinomycetes</taxon>
        <taxon>Streptosporangiales</taxon>
        <taxon>Streptosporangiaceae</taxon>
        <taxon>Sphaerisporangium</taxon>
    </lineage>
</organism>
<dbReference type="GO" id="GO:0006508">
    <property type="term" value="P:proteolysis"/>
    <property type="evidence" value="ECO:0007669"/>
    <property type="project" value="UniProtKB-KW"/>
</dbReference>
<feature type="active site" description="Charge relay system" evidence="5 6">
    <location>
        <position position="231"/>
    </location>
</feature>
<evidence type="ECO:0000313" key="11">
    <source>
        <dbReference type="Proteomes" id="UP000253094"/>
    </source>
</evidence>
<name>A0A367FHP1_9ACTN</name>
<evidence type="ECO:0000313" key="10">
    <source>
        <dbReference type="EMBL" id="RCG29352.1"/>
    </source>
</evidence>
<feature type="active site" description="Charge relay system" evidence="5 6">
    <location>
        <position position="432"/>
    </location>
</feature>
<dbReference type="PANTHER" id="PTHR43806">
    <property type="entry name" value="PEPTIDASE S8"/>
    <property type="match status" value="1"/>
</dbReference>
<dbReference type="Pfam" id="PF00082">
    <property type="entry name" value="Peptidase_S8"/>
    <property type="match status" value="1"/>
</dbReference>
<proteinExistence type="inferred from homology"/>
<keyword evidence="8" id="KW-0732">Signal</keyword>
<gene>
    <name evidence="10" type="ORF">DQ384_20025</name>
</gene>
<dbReference type="InterPro" id="IPR023828">
    <property type="entry name" value="Peptidase_S8_Ser-AS"/>
</dbReference>